<evidence type="ECO:0000313" key="7">
    <source>
        <dbReference type="EMBL" id="KRM06138.1"/>
    </source>
</evidence>
<dbReference type="PROSITE" id="PS00445">
    <property type="entry name" value="FGGY_KINASES_2"/>
    <property type="match status" value="1"/>
</dbReference>
<organism evidence="7 8">
    <name type="scientific">Liquorilactobacillus ghanensis DSM 18630</name>
    <dbReference type="NCBI Taxonomy" id="1423750"/>
    <lineage>
        <taxon>Bacteria</taxon>
        <taxon>Bacillati</taxon>
        <taxon>Bacillota</taxon>
        <taxon>Bacilli</taxon>
        <taxon>Lactobacillales</taxon>
        <taxon>Lactobacillaceae</taxon>
        <taxon>Liquorilactobacillus</taxon>
    </lineage>
</organism>
<dbReference type="GeneID" id="98319031"/>
<dbReference type="GO" id="GO:0016773">
    <property type="term" value="F:phosphotransferase activity, alcohol group as acceptor"/>
    <property type="evidence" value="ECO:0007669"/>
    <property type="project" value="InterPro"/>
</dbReference>
<gene>
    <name evidence="7" type="ORF">FC89_GL001006</name>
</gene>
<dbReference type="Pfam" id="PF00370">
    <property type="entry name" value="FGGY_N"/>
    <property type="match status" value="1"/>
</dbReference>
<dbReference type="InterPro" id="IPR018485">
    <property type="entry name" value="FGGY_C"/>
</dbReference>
<dbReference type="InterPro" id="IPR050406">
    <property type="entry name" value="FGGY_Carb_Kinase"/>
</dbReference>
<dbReference type="SUPFAM" id="SSF53067">
    <property type="entry name" value="Actin-like ATPase domain"/>
    <property type="match status" value="2"/>
</dbReference>
<evidence type="ECO:0000259" key="5">
    <source>
        <dbReference type="Pfam" id="PF00370"/>
    </source>
</evidence>
<dbReference type="RefSeq" id="WP_057871754.1">
    <property type="nucleotide sequence ID" value="NZ_AZGB01000016.1"/>
</dbReference>
<dbReference type="OrthoDB" id="9805576at2"/>
<keyword evidence="3 4" id="KW-0418">Kinase</keyword>
<feature type="domain" description="Carbohydrate kinase FGGY C-terminal" evidence="6">
    <location>
        <begin position="256"/>
        <end position="451"/>
    </location>
</feature>
<dbReference type="AlphaFoldDB" id="A0A0R1VKL1"/>
<dbReference type="CDD" id="cd07770">
    <property type="entry name" value="ASKHA_NBD_FGGY_GntK"/>
    <property type="match status" value="1"/>
</dbReference>
<evidence type="ECO:0000256" key="1">
    <source>
        <dbReference type="ARBA" id="ARBA00009156"/>
    </source>
</evidence>
<accession>A0A0R1VKL1</accession>
<reference evidence="7 8" key="1">
    <citation type="journal article" date="2015" name="Genome Announc.">
        <title>Expanding the biotechnology potential of lactobacilli through comparative genomics of 213 strains and associated genera.</title>
        <authorList>
            <person name="Sun Z."/>
            <person name="Harris H.M."/>
            <person name="McCann A."/>
            <person name="Guo C."/>
            <person name="Argimon S."/>
            <person name="Zhang W."/>
            <person name="Yang X."/>
            <person name="Jeffery I.B."/>
            <person name="Cooney J.C."/>
            <person name="Kagawa T.F."/>
            <person name="Liu W."/>
            <person name="Song Y."/>
            <person name="Salvetti E."/>
            <person name="Wrobel A."/>
            <person name="Rasinkangas P."/>
            <person name="Parkhill J."/>
            <person name="Rea M.C."/>
            <person name="O'Sullivan O."/>
            <person name="Ritari J."/>
            <person name="Douillard F.P."/>
            <person name="Paul Ross R."/>
            <person name="Yang R."/>
            <person name="Briner A.E."/>
            <person name="Felis G.E."/>
            <person name="de Vos W.M."/>
            <person name="Barrangou R."/>
            <person name="Klaenhammer T.R."/>
            <person name="Caufield P.W."/>
            <person name="Cui Y."/>
            <person name="Zhang H."/>
            <person name="O'Toole P.W."/>
        </authorList>
    </citation>
    <scope>NUCLEOTIDE SEQUENCE [LARGE SCALE GENOMIC DNA]</scope>
    <source>
        <strain evidence="7 8">DSM 18630</strain>
    </source>
</reference>
<protein>
    <submittedName>
        <fullName evidence="7">Gluconokinase</fullName>
    </submittedName>
</protein>
<dbReference type="GO" id="GO:0005975">
    <property type="term" value="P:carbohydrate metabolic process"/>
    <property type="evidence" value="ECO:0007669"/>
    <property type="project" value="InterPro"/>
</dbReference>
<evidence type="ECO:0000259" key="6">
    <source>
        <dbReference type="Pfam" id="PF02782"/>
    </source>
</evidence>
<dbReference type="Gene3D" id="3.30.420.40">
    <property type="match status" value="2"/>
</dbReference>
<proteinExistence type="inferred from homology"/>
<dbReference type="PANTHER" id="PTHR43095">
    <property type="entry name" value="SUGAR KINASE"/>
    <property type="match status" value="1"/>
</dbReference>
<dbReference type="GO" id="GO:0016301">
    <property type="term" value="F:kinase activity"/>
    <property type="evidence" value="ECO:0007669"/>
    <property type="project" value="UniProtKB-KW"/>
</dbReference>
<keyword evidence="2 4" id="KW-0808">Transferase</keyword>
<dbReference type="STRING" id="1423750.FC89_GL001006"/>
<dbReference type="InterPro" id="IPR043129">
    <property type="entry name" value="ATPase_NBD"/>
</dbReference>
<dbReference type="Pfam" id="PF02782">
    <property type="entry name" value="FGGY_C"/>
    <property type="match status" value="1"/>
</dbReference>
<dbReference type="Proteomes" id="UP000051451">
    <property type="component" value="Unassembled WGS sequence"/>
</dbReference>
<dbReference type="InterPro" id="IPR018484">
    <property type="entry name" value="FGGY_N"/>
</dbReference>
<sequence length="512" mass="56227">MKVMLGIDIGTTSTKGLLCQINGHAIKKFNQPYPLKQSTAGMAEEDPELILTAVSTCLRAALQIVQQQHLKLAGLSFSSANQSLIALDKKRQPLTNLITWADTRAAPAAAALRKSSFADQLYQRTGTPLHPMSLLAKLIWLKKNQPTIFKRSAYFCGIKEYVLWRLFGQWQMDVSVASGTGLFNLQQQQWDPKILEIAAITENQLPPLVDSYHTFSGMNPNWAIKINWPQATPVVQGAFDGALANLGVNALNADTAALSIGTSAAIRILSDHPALDPQARLFCYAVSKKQWVIGGPVNNGGIVLRWALEKLFDHEKQAFEQAHQDPYQQLLKIIQTVPIGAAGLLFFPYLNGERAPLWNADVRASFVGLNQLHGRPEMARAVVEGIIFNLRSVWEIVSQTLGQPQHLILSGGFARSVFLRQLIADIFNCPVQVPEQIEASCLGAVLIGMKALGLTNDLSKSAAAMSGTVITYQPNSANALHYSELFAIYQRLQPQLSRETATLTALQHKFAE</sequence>
<evidence type="ECO:0000256" key="4">
    <source>
        <dbReference type="RuleBase" id="RU003733"/>
    </source>
</evidence>
<keyword evidence="8" id="KW-1185">Reference proteome</keyword>
<dbReference type="InterPro" id="IPR018483">
    <property type="entry name" value="Carb_kinase_FGGY_CS"/>
</dbReference>
<comment type="caution">
    <text evidence="7">The sequence shown here is derived from an EMBL/GenBank/DDBJ whole genome shotgun (WGS) entry which is preliminary data.</text>
</comment>
<evidence type="ECO:0000256" key="2">
    <source>
        <dbReference type="ARBA" id="ARBA00022679"/>
    </source>
</evidence>
<dbReference type="EMBL" id="AZGB01000016">
    <property type="protein sequence ID" value="KRM06138.1"/>
    <property type="molecule type" value="Genomic_DNA"/>
</dbReference>
<evidence type="ECO:0000313" key="8">
    <source>
        <dbReference type="Proteomes" id="UP000051451"/>
    </source>
</evidence>
<dbReference type="PATRIC" id="fig|1423750.3.peg.1030"/>
<dbReference type="PANTHER" id="PTHR43095:SF2">
    <property type="entry name" value="GLUCONOKINASE"/>
    <property type="match status" value="1"/>
</dbReference>
<evidence type="ECO:0000256" key="3">
    <source>
        <dbReference type="ARBA" id="ARBA00022777"/>
    </source>
</evidence>
<dbReference type="PIRSF" id="PIRSF000538">
    <property type="entry name" value="GlpK"/>
    <property type="match status" value="1"/>
</dbReference>
<name>A0A0R1VKL1_9LACO</name>
<comment type="similarity">
    <text evidence="1 4">Belongs to the FGGY kinase family.</text>
</comment>
<dbReference type="InterPro" id="IPR000577">
    <property type="entry name" value="Carb_kinase_FGGY"/>
</dbReference>
<feature type="domain" description="Carbohydrate kinase FGGY N-terminal" evidence="5">
    <location>
        <begin position="3"/>
        <end position="247"/>
    </location>
</feature>